<dbReference type="AlphaFoldDB" id="A0A0M8ZQ76"/>
<evidence type="ECO:0000313" key="1">
    <source>
        <dbReference type="EMBL" id="KOX68880.1"/>
    </source>
</evidence>
<protein>
    <submittedName>
        <fullName evidence="1">Uncharacterized protein</fullName>
    </submittedName>
</protein>
<name>A0A0M8ZQ76_9HYME</name>
<keyword evidence="2" id="KW-1185">Reference proteome</keyword>
<proteinExistence type="predicted"/>
<dbReference type="EMBL" id="KQ435912">
    <property type="protein sequence ID" value="KOX68880.1"/>
    <property type="molecule type" value="Genomic_DNA"/>
</dbReference>
<evidence type="ECO:0000313" key="2">
    <source>
        <dbReference type="Proteomes" id="UP000053105"/>
    </source>
</evidence>
<sequence>MHDLKNSEKLESPRDRWFVEDLPRMTLLIFETDKDGNISRRTRTHTQKRFQTLEETLSVSELPSTDTDIEQASLLRREQIEWESVNPVESSVLTSEKDDFFWNDEEYFRSEYLLHDWKAVKCLEFLRREQNEQKINESPYRDITTIEHFSKIEIQNQIKERIWQLRLLNAMCRVKNVKYDLSSISSRSQEAVITAVSDSTGRMISDRYRQFVSPQNASYLSAADLLLVMLYDDDEDEN</sequence>
<gene>
    <name evidence="1" type="ORF">WN51_06278</name>
</gene>
<reference evidence="1 2" key="1">
    <citation type="submission" date="2015-07" db="EMBL/GenBank/DDBJ databases">
        <title>The genome of Melipona quadrifasciata.</title>
        <authorList>
            <person name="Pan H."/>
            <person name="Kapheim K."/>
        </authorList>
    </citation>
    <scope>NUCLEOTIDE SEQUENCE [LARGE SCALE GENOMIC DNA]</scope>
    <source>
        <strain evidence="1">0111107301</strain>
        <tissue evidence="1">Whole body</tissue>
    </source>
</reference>
<dbReference type="Proteomes" id="UP000053105">
    <property type="component" value="Unassembled WGS sequence"/>
</dbReference>
<organism evidence="1 2">
    <name type="scientific">Melipona quadrifasciata</name>
    <dbReference type="NCBI Taxonomy" id="166423"/>
    <lineage>
        <taxon>Eukaryota</taxon>
        <taxon>Metazoa</taxon>
        <taxon>Ecdysozoa</taxon>
        <taxon>Arthropoda</taxon>
        <taxon>Hexapoda</taxon>
        <taxon>Insecta</taxon>
        <taxon>Pterygota</taxon>
        <taxon>Neoptera</taxon>
        <taxon>Endopterygota</taxon>
        <taxon>Hymenoptera</taxon>
        <taxon>Apocrita</taxon>
        <taxon>Aculeata</taxon>
        <taxon>Apoidea</taxon>
        <taxon>Anthophila</taxon>
        <taxon>Apidae</taxon>
        <taxon>Melipona</taxon>
    </lineage>
</organism>
<accession>A0A0M8ZQ76</accession>